<protein>
    <submittedName>
        <fullName evidence="2">Uncharacterized protein</fullName>
    </submittedName>
</protein>
<evidence type="ECO:0000313" key="2">
    <source>
        <dbReference type="EMBL" id="KAH3834785.1"/>
    </source>
</evidence>
<feature type="compositionally biased region" description="Polar residues" evidence="1">
    <location>
        <begin position="42"/>
        <end position="51"/>
    </location>
</feature>
<name>A0A9D4K7Y4_DREPO</name>
<reference evidence="2" key="1">
    <citation type="journal article" date="2019" name="bioRxiv">
        <title>The Genome of the Zebra Mussel, Dreissena polymorpha: A Resource for Invasive Species Research.</title>
        <authorList>
            <person name="McCartney M.A."/>
            <person name="Auch B."/>
            <person name="Kono T."/>
            <person name="Mallez S."/>
            <person name="Zhang Y."/>
            <person name="Obille A."/>
            <person name="Becker A."/>
            <person name="Abrahante J.E."/>
            <person name="Garbe J."/>
            <person name="Badalamenti J.P."/>
            <person name="Herman A."/>
            <person name="Mangelson H."/>
            <person name="Liachko I."/>
            <person name="Sullivan S."/>
            <person name="Sone E.D."/>
            <person name="Koren S."/>
            <person name="Silverstein K.A.T."/>
            <person name="Beckman K.B."/>
            <person name="Gohl D.M."/>
        </authorList>
    </citation>
    <scope>NUCLEOTIDE SEQUENCE</scope>
    <source>
        <strain evidence="2">Duluth1</strain>
        <tissue evidence="2">Whole animal</tissue>
    </source>
</reference>
<gene>
    <name evidence="2" type="ORF">DPMN_108120</name>
</gene>
<feature type="compositionally biased region" description="Basic and acidic residues" evidence="1">
    <location>
        <begin position="9"/>
        <end position="20"/>
    </location>
</feature>
<dbReference type="AlphaFoldDB" id="A0A9D4K7Y4"/>
<evidence type="ECO:0000313" key="3">
    <source>
        <dbReference type="Proteomes" id="UP000828390"/>
    </source>
</evidence>
<dbReference type="Proteomes" id="UP000828390">
    <property type="component" value="Unassembled WGS sequence"/>
</dbReference>
<evidence type="ECO:0000256" key="1">
    <source>
        <dbReference type="SAM" id="MobiDB-lite"/>
    </source>
</evidence>
<dbReference type="EMBL" id="JAIWYP010000004">
    <property type="protein sequence ID" value="KAH3834785.1"/>
    <property type="molecule type" value="Genomic_DNA"/>
</dbReference>
<feature type="compositionally biased region" description="Basic and acidic residues" evidence="1">
    <location>
        <begin position="52"/>
        <end position="82"/>
    </location>
</feature>
<comment type="caution">
    <text evidence="2">The sequence shown here is derived from an EMBL/GenBank/DDBJ whole genome shotgun (WGS) entry which is preliminary data.</text>
</comment>
<organism evidence="2 3">
    <name type="scientific">Dreissena polymorpha</name>
    <name type="common">Zebra mussel</name>
    <name type="synonym">Mytilus polymorpha</name>
    <dbReference type="NCBI Taxonomy" id="45954"/>
    <lineage>
        <taxon>Eukaryota</taxon>
        <taxon>Metazoa</taxon>
        <taxon>Spiralia</taxon>
        <taxon>Lophotrochozoa</taxon>
        <taxon>Mollusca</taxon>
        <taxon>Bivalvia</taxon>
        <taxon>Autobranchia</taxon>
        <taxon>Heteroconchia</taxon>
        <taxon>Euheterodonta</taxon>
        <taxon>Imparidentia</taxon>
        <taxon>Neoheterodontei</taxon>
        <taxon>Myida</taxon>
        <taxon>Dreissenoidea</taxon>
        <taxon>Dreissenidae</taxon>
        <taxon>Dreissena</taxon>
    </lineage>
</organism>
<proteinExistence type="predicted"/>
<accession>A0A9D4K7Y4</accession>
<feature type="region of interest" description="Disordered" evidence="1">
    <location>
        <begin position="1"/>
        <end position="84"/>
    </location>
</feature>
<sequence>MDVSSPSSDKLEASDKKAGGHTESGAVGYLPLVGVEGDQSEDTSPVRSRTTTRGDKQVVISRERQGSSSRSHRENSSRHSGDWADDWEWGQATKEVPGLNLHGKCARCPVTVLGATSKSCQDT</sequence>
<keyword evidence="3" id="KW-1185">Reference proteome</keyword>
<reference evidence="2" key="2">
    <citation type="submission" date="2020-11" db="EMBL/GenBank/DDBJ databases">
        <authorList>
            <person name="McCartney M.A."/>
            <person name="Auch B."/>
            <person name="Kono T."/>
            <person name="Mallez S."/>
            <person name="Becker A."/>
            <person name="Gohl D.M."/>
            <person name="Silverstein K.A.T."/>
            <person name="Koren S."/>
            <person name="Bechman K.B."/>
            <person name="Herman A."/>
            <person name="Abrahante J.E."/>
            <person name="Garbe J."/>
        </authorList>
    </citation>
    <scope>NUCLEOTIDE SEQUENCE</scope>
    <source>
        <strain evidence="2">Duluth1</strain>
        <tissue evidence="2">Whole animal</tissue>
    </source>
</reference>